<dbReference type="GO" id="GO:0016579">
    <property type="term" value="P:protein deubiquitination"/>
    <property type="evidence" value="ECO:0007669"/>
    <property type="project" value="TreeGrafter"/>
</dbReference>
<dbReference type="PROSITE" id="PS52048">
    <property type="entry name" value="UCH_DOMAIN"/>
    <property type="match status" value="1"/>
</dbReference>
<keyword evidence="5" id="KW-1185">Reference proteome</keyword>
<dbReference type="GO" id="GO:0005737">
    <property type="term" value="C:cytoplasm"/>
    <property type="evidence" value="ECO:0007669"/>
    <property type="project" value="TreeGrafter"/>
</dbReference>
<evidence type="ECO:0000313" key="4">
    <source>
        <dbReference type="EMBL" id="KAF2892367.1"/>
    </source>
</evidence>
<dbReference type="AlphaFoldDB" id="A0A8K0CW09"/>
<comment type="similarity">
    <text evidence="1 2">Belongs to the peptidase C12 family.</text>
</comment>
<dbReference type="InterPro" id="IPR038765">
    <property type="entry name" value="Papain-like_cys_pep_sf"/>
</dbReference>
<proteinExistence type="inferred from homology"/>
<dbReference type="Gene3D" id="3.30.1490.420">
    <property type="entry name" value="Ubiquitin carboxyl-terminal hydrolase, domain 2"/>
    <property type="match status" value="1"/>
</dbReference>
<comment type="caution">
    <text evidence="2">Lacks conserved residue(s) required for the propagation of feature annotation.</text>
</comment>
<evidence type="ECO:0000259" key="3">
    <source>
        <dbReference type="PROSITE" id="PS52048"/>
    </source>
</evidence>
<gene>
    <name evidence="4" type="ORF">ILUMI_13806</name>
</gene>
<dbReference type="PANTHER" id="PTHR10589">
    <property type="entry name" value="UBIQUITIN CARBOXYL-TERMINAL HYDROLASE"/>
    <property type="match status" value="1"/>
</dbReference>
<protein>
    <recommendedName>
        <fullName evidence="3">UCH catalytic domain-containing protein</fullName>
    </recommendedName>
</protein>
<evidence type="ECO:0000256" key="1">
    <source>
        <dbReference type="ARBA" id="ARBA00009326"/>
    </source>
</evidence>
<dbReference type="GO" id="GO:0004843">
    <property type="term" value="F:cysteine-type deubiquitinase activity"/>
    <property type="evidence" value="ECO:0007669"/>
    <property type="project" value="InterPro"/>
</dbReference>
<organism evidence="4 5">
    <name type="scientific">Ignelater luminosus</name>
    <name type="common">Cucubano</name>
    <name type="synonym">Pyrophorus luminosus</name>
    <dbReference type="NCBI Taxonomy" id="2038154"/>
    <lineage>
        <taxon>Eukaryota</taxon>
        <taxon>Metazoa</taxon>
        <taxon>Ecdysozoa</taxon>
        <taxon>Arthropoda</taxon>
        <taxon>Hexapoda</taxon>
        <taxon>Insecta</taxon>
        <taxon>Pterygota</taxon>
        <taxon>Neoptera</taxon>
        <taxon>Endopterygota</taxon>
        <taxon>Coleoptera</taxon>
        <taxon>Polyphaga</taxon>
        <taxon>Elateriformia</taxon>
        <taxon>Elateroidea</taxon>
        <taxon>Elateridae</taxon>
        <taxon>Agrypninae</taxon>
        <taxon>Pyrophorini</taxon>
        <taxon>Ignelater</taxon>
    </lineage>
</organism>
<dbReference type="InterPro" id="IPR001578">
    <property type="entry name" value="Peptidase_C12_UCH"/>
</dbReference>
<dbReference type="Gene3D" id="1.10.418.80">
    <property type="entry name" value="Ubiquitin carboxyl-terminal hydrolase, domain 1"/>
    <property type="match status" value="1"/>
</dbReference>
<dbReference type="PANTHER" id="PTHR10589:SF17">
    <property type="entry name" value="UBIQUITIN CARBOXYL-TERMINAL HYDROLASE"/>
    <property type="match status" value="1"/>
</dbReference>
<dbReference type="EMBL" id="VTPC01008778">
    <property type="protein sequence ID" value="KAF2892367.1"/>
    <property type="molecule type" value="Genomic_DNA"/>
</dbReference>
<feature type="domain" description="UCH catalytic" evidence="3">
    <location>
        <begin position="1"/>
        <end position="130"/>
    </location>
</feature>
<evidence type="ECO:0000313" key="5">
    <source>
        <dbReference type="Proteomes" id="UP000801492"/>
    </source>
</evidence>
<sequence>MDLTRNINSIFQIVSNASGILALIHSVENHAGQILIADGSFKKLFDKSRELSPEEKGELLQKTAQQIISAHQELAMEGQTELDGRKKFSINHGSTTPETLLEDVAKVCKDYIAREPNDVNFTKITKCSKS</sequence>
<accession>A0A8K0CW09</accession>
<dbReference type="SUPFAM" id="SSF54001">
    <property type="entry name" value="Cysteine proteinases"/>
    <property type="match status" value="1"/>
</dbReference>
<reference evidence="4" key="1">
    <citation type="submission" date="2019-08" db="EMBL/GenBank/DDBJ databases">
        <title>The genome of the North American firefly Photinus pyralis.</title>
        <authorList>
            <consortium name="Photinus pyralis genome working group"/>
            <person name="Fallon T.R."/>
            <person name="Sander Lower S.E."/>
            <person name="Weng J.-K."/>
        </authorList>
    </citation>
    <scope>NUCLEOTIDE SEQUENCE</scope>
    <source>
        <strain evidence="4">TRF0915ILg1</strain>
        <tissue evidence="4">Whole body</tissue>
    </source>
</reference>
<dbReference type="Proteomes" id="UP000801492">
    <property type="component" value="Unassembled WGS sequence"/>
</dbReference>
<comment type="caution">
    <text evidence="4">The sequence shown here is derived from an EMBL/GenBank/DDBJ whole genome shotgun (WGS) entry which is preliminary data.</text>
</comment>
<dbReference type="OrthoDB" id="427186at2759"/>
<name>A0A8K0CW09_IGNLU</name>
<dbReference type="Pfam" id="PF01088">
    <property type="entry name" value="Peptidase_C12"/>
    <property type="match status" value="1"/>
</dbReference>
<evidence type="ECO:0000256" key="2">
    <source>
        <dbReference type="PROSITE-ProRule" id="PRU01393"/>
    </source>
</evidence>
<dbReference type="GO" id="GO:0006511">
    <property type="term" value="P:ubiquitin-dependent protein catabolic process"/>
    <property type="evidence" value="ECO:0007669"/>
    <property type="project" value="InterPro"/>
</dbReference>